<reference evidence="13" key="1">
    <citation type="journal article" date="2019" name="Int. J. Syst. Evol. Microbiol.">
        <title>The Global Catalogue of Microorganisms (GCM) 10K type strain sequencing project: providing services to taxonomists for standard genome sequencing and annotation.</title>
        <authorList>
            <consortium name="The Broad Institute Genomics Platform"/>
            <consortium name="The Broad Institute Genome Sequencing Center for Infectious Disease"/>
            <person name="Wu L."/>
            <person name="Ma J."/>
        </authorList>
    </citation>
    <scope>NUCLEOTIDE SEQUENCE [LARGE SCALE GENOMIC DNA]</scope>
    <source>
        <strain evidence="13">JCM 3399</strain>
    </source>
</reference>
<feature type="transmembrane region" description="Helical" evidence="10">
    <location>
        <begin position="278"/>
        <end position="301"/>
    </location>
</feature>
<feature type="transmembrane region" description="Helical" evidence="10">
    <location>
        <begin position="149"/>
        <end position="172"/>
    </location>
</feature>
<comment type="subcellular location">
    <subcellularLocation>
        <location evidence="1">Cell membrane</location>
        <topology evidence="1">Multi-pass membrane protein</topology>
    </subcellularLocation>
</comment>
<keyword evidence="13" id="KW-1185">Reference proteome</keyword>
<gene>
    <name evidence="12" type="ORF">GCM10010211_70590</name>
</gene>
<evidence type="ECO:0000256" key="2">
    <source>
        <dbReference type="ARBA" id="ARBA00008537"/>
    </source>
</evidence>
<comment type="similarity">
    <text evidence="2">Belongs to the major facilitator superfamily. EmrB family.</text>
</comment>
<feature type="transmembrane region" description="Helical" evidence="10">
    <location>
        <begin position="20"/>
        <end position="43"/>
    </location>
</feature>
<accession>A0ABQ2VKL4</accession>
<dbReference type="PANTHER" id="PTHR42718:SF9">
    <property type="entry name" value="MAJOR FACILITATOR SUPERFAMILY MULTIDRUG TRANSPORTER MFSC"/>
    <property type="match status" value="1"/>
</dbReference>
<evidence type="ECO:0000256" key="9">
    <source>
        <dbReference type="SAM" id="MobiDB-lite"/>
    </source>
</evidence>
<keyword evidence="7 10" id="KW-0472">Membrane</keyword>
<feature type="transmembrane region" description="Helical" evidence="10">
    <location>
        <begin position="63"/>
        <end position="80"/>
    </location>
</feature>
<feature type="region of interest" description="Disordered" evidence="9">
    <location>
        <begin position="526"/>
        <end position="549"/>
    </location>
</feature>
<dbReference type="InterPro" id="IPR011701">
    <property type="entry name" value="MFS"/>
</dbReference>
<evidence type="ECO:0000256" key="7">
    <source>
        <dbReference type="ARBA" id="ARBA00023136"/>
    </source>
</evidence>
<feature type="transmembrane region" description="Helical" evidence="10">
    <location>
        <begin position="120"/>
        <end position="137"/>
    </location>
</feature>
<dbReference type="EMBL" id="BMRP01000043">
    <property type="protein sequence ID" value="GGU93618.1"/>
    <property type="molecule type" value="Genomic_DNA"/>
</dbReference>
<evidence type="ECO:0000256" key="4">
    <source>
        <dbReference type="ARBA" id="ARBA00022475"/>
    </source>
</evidence>
<dbReference type="InterPro" id="IPR020846">
    <property type="entry name" value="MFS_dom"/>
</dbReference>
<dbReference type="PRINTS" id="PR01036">
    <property type="entry name" value="TCRTETB"/>
</dbReference>
<feature type="transmembrane region" description="Helical" evidence="10">
    <location>
        <begin position="239"/>
        <end position="257"/>
    </location>
</feature>
<feature type="transmembrane region" description="Helical" evidence="10">
    <location>
        <begin position="366"/>
        <end position="392"/>
    </location>
</feature>
<evidence type="ECO:0000313" key="12">
    <source>
        <dbReference type="EMBL" id="GGU93618.1"/>
    </source>
</evidence>
<protein>
    <recommendedName>
        <fullName evidence="11">Major facilitator superfamily (MFS) profile domain-containing protein</fullName>
    </recommendedName>
</protein>
<evidence type="ECO:0000256" key="5">
    <source>
        <dbReference type="ARBA" id="ARBA00022692"/>
    </source>
</evidence>
<dbReference type="CDD" id="cd17321">
    <property type="entry name" value="MFS_MMR_MDR_like"/>
    <property type="match status" value="1"/>
</dbReference>
<dbReference type="Proteomes" id="UP000654471">
    <property type="component" value="Unassembled WGS sequence"/>
</dbReference>
<dbReference type="Gene3D" id="1.20.1720.10">
    <property type="entry name" value="Multidrug resistance protein D"/>
    <property type="match status" value="1"/>
</dbReference>
<evidence type="ECO:0000256" key="3">
    <source>
        <dbReference type="ARBA" id="ARBA00022448"/>
    </source>
</evidence>
<proteinExistence type="inferred from homology"/>
<feature type="transmembrane region" description="Helical" evidence="10">
    <location>
        <begin position="343"/>
        <end position="360"/>
    </location>
</feature>
<feature type="transmembrane region" description="Helical" evidence="10">
    <location>
        <begin position="313"/>
        <end position="331"/>
    </location>
</feature>
<dbReference type="Gene3D" id="1.20.1250.20">
    <property type="entry name" value="MFS general substrate transporter like domains"/>
    <property type="match status" value="1"/>
</dbReference>
<feature type="transmembrane region" description="Helical" evidence="10">
    <location>
        <begin position="208"/>
        <end position="233"/>
    </location>
</feature>
<feature type="transmembrane region" description="Helical" evidence="10">
    <location>
        <begin position="413"/>
        <end position="434"/>
    </location>
</feature>
<dbReference type="InterPro" id="IPR036259">
    <property type="entry name" value="MFS_trans_sf"/>
</dbReference>
<keyword evidence="5 10" id="KW-0812">Transmembrane</keyword>
<evidence type="ECO:0000256" key="8">
    <source>
        <dbReference type="ARBA" id="ARBA00023251"/>
    </source>
</evidence>
<feature type="transmembrane region" description="Helical" evidence="10">
    <location>
        <begin position="178"/>
        <end position="196"/>
    </location>
</feature>
<dbReference type="PROSITE" id="PS50850">
    <property type="entry name" value="MFS"/>
    <property type="match status" value="1"/>
</dbReference>
<dbReference type="SUPFAM" id="SSF103473">
    <property type="entry name" value="MFS general substrate transporter"/>
    <property type="match status" value="1"/>
</dbReference>
<name>A0ABQ2VKL4_9ACTN</name>
<sequence length="619" mass="63526">MPTLSPSLRTRPATRRISPLPLVAVCLGYFMVILDVTVVTVALPELGGALHAGVTGLQWTVDGYTLVFAGLLLFCGGLGDRLGARTVFLAGLAVFTLASAGCALAPTVAVLVVARLAQGVGAALLVPASLALLRAACPDPASRARAFGIWGMVAGLGAGAGPVLGGVLVTALGWRSVFFVNLPVGLAALLLTLRYVPRSPAAAARTGLDIPAQTAAAVSVAALATGCIEAGAVGRTHPAVLGAFAVTLLGSAAFLFLERRSTAPMLPLALFRDRAFSASAAIGVLLNTGFYGLLFLAPLYFQQIHHYSALRTGFALLPAVGPVAAGSALGGRLTARTGPRPPMVAGLAVGAAGLAGWLCASPDTPYLALVAPMAAAGFGTALTMPASTAAVMEAAPGERSGAAAAVFNAARQLGSVLGVAVFGTLTAAGLVPGLHTGCSSARPASWPRPGWRRGTSRGPPVCARTSGSRWPGPGQPQVQHPAQHADWARWLRSWSSVSPSSGRSFGTDRAQASWAHRMTVSAASSSGSAWPRTIRNRNSDGTSVGRVTRPTLGADACGVARERAWRAPFGRPDGSPRVIPAVPAVLVAGRAQRAARIAPRYGHVHRQRMTKWRRRDDEM</sequence>
<dbReference type="NCBIfam" id="TIGR00711">
    <property type="entry name" value="efflux_EmrB"/>
    <property type="match status" value="1"/>
</dbReference>
<evidence type="ECO:0000256" key="6">
    <source>
        <dbReference type="ARBA" id="ARBA00022989"/>
    </source>
</evidence>
<keyword evidence="8" id="KW-0046">Antibiotic resistance</keyword>
<dbReference type="Pfam" id="PF07690">
    <property type="entry name" value="MFS_1"/>
    <property type="match status" value="1"/>
</dbReference>
<evidence type="ECO:0000256" key="1">
    <source>
        <dbReference type="ARBA" id="ARBA00004651"/>
    </source>
</evidence>
<evidence type="ECO:0000313" key="13">
    <source>
        <dbReference type="Proteomes" id="UP000654471"/>
    </source>
</evidence>
<dbReference type="InterPro" id="IPR004638">
    <property type="entry name" value="EmrB-like"/>
</dbReference>
<feature type="transmembrane region" description="Helical" evidence="10">
    <location>
        <begin position="87"/>
        <end position="114"/>
    </location>
</feature>
<comment type="caution">
    <text evidence="12">The sequence shown here is derived from an EMBL/GenBank/DDBJ whole genome shotgun (WGS) entry which is preliminary data.</text>
</comment>
<organism evidence="12 13">
    <name type="scientific">Streptomyces albospinus</name>
    <dbReference type="NCBI Taxonomy" id="285515"/>
    <lineage>
        <taxon>Bacteria</taxon>
        <taxon>Bacillati</taxon>
        <taxon>Actinomycetota</taxon>
        <taxon>Actinomycetes</taxon>
        <taxon>Kitasatosporales</taxon>
        <taxon>Streptomycetaceae</taxon>
        <taxon>Streptomyces</taxon>
    </lineage>
</organism>
<keyword evidence="3" id="KW-0813">Transport</keyword>
<evidence type="ECO:0000256" key="10">
    <source>
        <dbReference type="SAM" id="Phobius"/>
    </source>
</evidence>
<feature type="domain" description="Major facilitator superfamily (MFS) profile" evidence="11">
    <location>
        <begin position="21"/>
        <end position="450"/>
    </location>
</feature>
<feature type="region of interest" description="Disordered" evidence="9">
    <location>
        <begin position="438"/>
        <end position="480"/>
    </location>
</feature>
<dbReference type="PANTHER" id="PTHR42718">
    <property type="entry name" value="MAJOR FACILITATOR SUPERFAMILY MULTIDRUG TRANSPORTER MFSC"/>
    <property type="match status" value="1"/>
</dbReference>
<keyword evidence="4" id="KW-1003">Cell membrane</keyword>
<keyword evidence="6 10" id="KW-1133">Transmembrane helix</keyword>
<evidence type="ECO:0000259" key="11">
    <source>
        <dbReference type="PROSITE" id="PS50850"/>
    </source>
</evidence>